<proteinExistence type="predicted"/>
<dbReference type="AlphaFoldDB" id="A0A0F9TAY0"/>
<gene>
    <name evidence="1" type="ORF">LCGC14_0676330</name>
</gene>
<comment type="caution">
    <text evidence="1">The sequence shown here is derived from an EMBL/GenBank/DDBJ whole genome shotgun (WGS) entry which is preliminary data.</text>
</comment>
<dbReference type="EMBL" id="LAZR01001349">
    <property type="protein sequence ID" value="KKN46101.1"/>
    <property type="molecule type" value="Genomic_DNA"/>
</dbReference>
<reference evidence="1" key="1">
    <citation type="journal article" date="2015" name="Nature">
        <title>Complex archaea that bridge the gap between prokaryotes and eukaryotes.</title>
        <authorList>
            <person name="Spang A."/>
            <person name="Saw J.H."/>
            <person name="Jorgensen S.L."/>
            <person name="Zaremba-Niedzwiedzka K."/>
            <person name="Martijn J."/>
            <person name="Lind A.E."/>
            <person name="van Eijk R."/>
            <person name="Schleper C."/>
            <person name="Guy L."/>
            <person name="Ettema T.J."/>
        </authorList>
    </citation>
    <scope>NUCLEOTIDE SEQUENCE</scope>
</reference>
<organism evidence="1">
    <name type="scientific">marine sediment metagenome</name>
    <dbReference type="NCBI Taxonomy" id="412755"/>
    <lineage>
        <taxon>unclassified sequences</taxon>
        <taxon>metagenomes</taxon>
        <taxon>ecological metagenomes</taxon>
    </lineage>
</organism>
<name>A0A0F9TAY0_9ZZZZ</name>
<evidence type="ECO:0000313" key="1">
    <source>
        <dbReference type="EMBL" id="KKN46101.1"/>
    </source>
</evidence>
<sequence length="67" mass="7556">MFRQELAYLANALGISGQTGIQNLVTVAEIDTYYRFDIPCFAVIYAHNCIDIGKAKNLDPELGYQFH</sequence>
<protein>
    <submittedName>
        <fullName evidence="1">Uncharacterized protein</fullName>
    </submittedName>
</protein>
<accession>A0A0F9TAY0</accession>